<dbReference type="Proteomes" id="UP001161757">
    <property type="component" value="Unassembled WGS sequence"/>
</dbReference>
<dbReference type="InterPro" id="IPR001680">
    <property type="entry name" value="WD40_rpt"/>
</dbReference>
<feature type="repeat" description="WD" evidence="7">
    <location>
        <begin position="432"/>
        <end position="455"/>
    </location>
</feature>
<feature type="repeat" description="WD" evidence="7">
    <location>
        <begin position="178"/>
        <end position="211"/>
    </location>
</feature>
<dbReference type="EMBL" id="JAJGCB010000008">
    <property type="protein sequence ID" value="KAJ8991571.1"/>
    <property type="molecule type" value="Genomic_DNA"/>
</dbReference>
<evidence type="ECO:0000256" key="5">
    <source>
        <dbReference type="ARBA" id="ARBA00039789"/>
    </source>
</evidence>
<dbReference type="GO" id="GO:0005741">
    <property type="term" value="C:mitochondrial outer membrane"/>
    <property type="evidence" value="ECO:0007669"/>
    <property type="project" value="UniProtKB-SubCell"/>
</dbReference>
<dbReference type="Pfam" id="PF25175">
    <property type="entry name" value="Beta-prop_WDR5"/>
    <property type="match status" value="1"/>
</dbReference>
<dbReference type="SUPFAM" id="SSF50978">
    <property type="entry name" value="WD40 repeat-like"/>
    <property type="match status" value="1"/>
</dbReference>
<dbReference type="InterPro" id="IPR036322">
    <property type="entry name" value="WD40_repeat_dom_sf"/>
</dbReference>
<feature type="compositionally biased region" description="Low complexity" evidence="8">
    <location>
        <begin position="133"/>
        <end position="143"/>
    </location>
</feature>
<feature type="compositionally biased region" description="Basic residues" evidence="8">
    <location>
        <begin position="144"/>
        <end position="166"/>
    </location>
</feature>
<dbReference type="SMART" id="SM00320">
    <property type="entry name" value="WD40"/>
    <property type="match status" value="7"/>
</dbReference>
<dbReference type="AlphaFoldDB" id="A0AAN6EWG6"/>
<dbReference type="PANTHER" id="PTHR22847:SF637">
    <property type="entry name" value="WD REPEAT DOMAIN 5B"/>
    <property type="match status" value="1"/>
</dbReference>
<feature type="compositionally biased region" description="Basic and acidic residues" evidence="8">
    <location>
        <begin position="534"/>
        <end position="546"/>
    </location>
</feature>
<organism evidence="10 11">
    <name type="scientific">Exophiala dermatitidis</name>
    <name type="common">Black yeast-like fungus</name>
    <name type="synonym">Wangiella dermatitidis</name>
    <dbReference type="NCBI Taxonomy" id="5970"/>
    <lineage>
        <taxon>Eukaryota</taxon>
        <taxon>Fungi</taxon>
        <taxon>Dikarya</taxon>
        <taxon>Ascomycota</taxon>
        <taxon>Pezizomycotina</taxon>
        <taxon>Eurotiomycetes</taxon>
        <taxon>Chaetothyriomycetidae</taxon>
        <taxon>Chaetothyriales</taxon>
        <taxon>Herpotrichiellaceae</taxon>
        <taxon>Exophiala</taxon>
    </lineage>
</organism>
<sequence>MDQDQYRPSKRRRTSSAGSMASTRSSYDPEVRPNPESTASRQDDRRGGTHNRSQYRGEDNEDKDRDSSPRRKVSRGRNTTRSRSPRRRFSRSRTSSSRYDSAPEHQRGRSHSHSHSRSRARRRTRSRSRSDSRSYSPSYNGSRSRSRSREGRRRSRSATASKKPKTKPLNFVPLITIPRAHARGITSIKFSPDMTLLATASADNTINIYSVPADPKPDTPFKLLRTLRAHLAGVNAIAWSPVGPPYTLASASDDKSILLWSPLSSDFPISPSPLIGHHNYVYSLAFSPKGNMLVSGSYDEAVFLWDVRPGRVMRSLPAHSDPVSGVDFLRDGTMVCSCAGDGLIRIWDSSSGQCLKTLVDEARRPVTGVRFTPNGKYILAWTLDNSIRLWRYSEGTCVKTYQGHVNQEYSLGGTVGSYYSSEGQGSGTMEAFLASGSEDGDVLVWDISSKDVLWRGKGHRDVVLSVDFGRTKAGKGLLVSGGKDRDLRVWILEGEPKPDQKSYHYQQRGSDEMDPNMGMELDGDVNMNGEPEADLNHDSDEGRRQTLAENGSAMDLDVSTPIS</sequence>
<keyword evidence="2 7" id="KW-0853">WD repeat</keyword>
<gene>
    <name evidence="10" type="primary">SWD3</name>
    <name evidence="10" type="ORF">HRR80_004902</name>
</gene>
<keyword evidence="3" id="KW-0677">Repeat</keyword>
<evidence type="ECO:0000256" key="4">
    <source>
        <dbReference type="ARBA" id="ARBA00038415"/>
    </source>
</evidence>
<evidence type="ECO:0000256" key="3">
    <source>
        <dbReference type="ARBA" id="ARBA00022737"/>
    </source>
</evidence>
<feature type="compositionally biased region" description="Basic residues" evidence="8">
    <location>
        <begin position="108"/>
        <end position="127"/>
    </location>
</feature>
<dbReference type="InterPro" id="IPR019775">
    <property type="entry name" value="WD40_repeat_CS"/>
</dbReference>
<evidence type="ECO:0000313" key="11">
    <source>
        <dbReference type="Proteomes" id="UP001161757"/>
    </source>
</evidence>
<protein>
    <recommendedName>
        <fullName evidence="5">Mitochondrial division protein 1</fullName>
    </recommendedName>
</protein>
<evidence type="ECO:0000256" key="1">
    <source>
        <dbReference type="ARBA" id="ARBA00004570"/>
    </source>
</evidence>
<evidence type="ECO:0000256" key="2">
    <source>
        <dbReference type="ARBA" id="ARBA00022574"/>
    </source>
</evidence>
<comment type="subcellular location">
    <subcellularLocation>
        <location evidence="1">Mitochondrion outer membrane</location>
        <topology evidence="1">Peripheral membrane protein</topology>
        <orientation evidence="1">Cytoplasmic side</orientation>
    </subcellularLocation>
</comment>
<accession>A0AAN6EWG6</accession>
<feature type="repeat" description="WD" evidence="7">
    <location>
        <begin position="274"/>
        <end position="315"/>
    </location>
</feature>
<dbReference type="PANTHER" id="PTHR22847">
    <property type="entry name" value="WD40 REPEAT PROTEIN"/>
    <property type="match status" value="1"/>
</dbReference>
<feature type="region of interest" description="Disordered" evidence="8">
    <location>
        <begin position="498"/>
        <end position="563"/>
    </location>
</feature>
<feature type="repeat" description="WD" evidence="7">
    <location>
        <begin position="316"/>
        <end position="357"/>
    </location>
</feature>
<feature type="repeat" description="WD" evidence="7">
    <location>
        <begin position="359"/>
        <end position="400"/>
    </location>
</feature>
<dbReference type="PROSITE" id="PS50294">
    <property type="entry name" value="WD_REPEATS_REGION"/>
    <property type="match status" value="5"/>
</dbReference>
<evidence type="ECO:0000256" key="8">
    <source>
        <dbReference type="SAM" id="MobiDB-lite"/>
    </source>
</evidence>
<feature type="domain" description="WDR5-like beta-propeller" evidence="9">
    <location>
        <begin position="180"/>
        <end position="490"/>
    </location>
</feature>
<comment type="function">
    <text evidence="6">Involved in mitochondrial fission. Acts as an adapter protein required to form mitochondrial fission complexes. Formation of these complexes is required to promote constriction and fission of the mitochondrial compartment at a late step in mitochondrial division.</text>
</comment>
<dbReference type="CDD" id="cd00200">
    <property type="entry name" value="WD40"/>
    <property type="match status" value="1"/>
</dbReference>
<dbReference type="InterPro" id="IPR020472">
    <property type="entry name" value="WD40_PAC1"/>
</dbReference>
<dbReference type="InterPro" id="IPR059122">
    <property type="entry name" value="Beta-prop_WDR5-like"/>
</dbReference>
<dbReference type="Gene3D" id="2.130.10.10">
    <property type="entry name" value="YVTN repeat-like/Quinoprotein amine dehydrogenase"/>
    <property type="match status" value="1"/>
</dbReference>
<evidence type="ECO:0000256" key="6">
    <source>
        <dbReference type="ARBA" id="ARBA00043913"/>
    </source>
</evidence>
<dbReference type="InterPro" id="IPR015943">
    <property type="entry name" value="WD40/YVTN_repeat-like_dom_sf"/>
</dbReference>
<reference evidence="10" key="1">
    <citation type="submission" date="2023-01" db="EMBL/GenBank/DDBJ databases">
        <title>Exophiala dermititidis isolated from Cystic Fibrosis Patient.</title>
        <authorList>
            <person name="Kurbessoian T."/>
            <person name="Crocker A."/>
            <person name="Murante D."/>
            <person name="Hogan D.A."/>
            <person name="Stajich J.E."/>
        </authorList>
    </citation>
    <scope>NUCLEOTIDE SEQUENCE</scope>
    <source>
        <strain evidence="10">Ex8</strain>
    </source>
</reference>
<dbReference type="PROSITE" id="PS00678">
    <property type="entry name" value="WD_REPEATS_1"/>
    <property type="match status" value="2"/>
</dbReference>
<feature type="repeat" description="WD" evidence="7">
    <location>
        <begin position="227"/>
        <end position="261"/>
    </location>
</feature>
<comment type="similarity">
    <text evidence="4">Belongs to the WD repeat MDV1/CAF4 family.</text>
</comment>
<feature type="compositionally biased region" description="Basic and acidic residues" evidence="8">
    <location>
        <begin position="55"/>
        <end position="69"/>
    </location>
</feature>
<evidence type="ECO:0000256" key="7">
    <source>
        <dbReference type="PROSITE-ProRule" id="PRU00221"/>
    </source>
</evidence>
<feature type="repeat" description="WD" evidence="7">
    <location>
        <begin position="456"/>
        <end position="490"/>
    </location>
</feature>
<feature type="compositionally biased region" description="Low complexity" evidence="8">
    <location>
        <begin position="15"/>
        <end position="26"/>
    </location>
</feature>
<feature type="compositionally biased region" description="Basic residues" evidence="8">
    <location>
        <begin position="70"/>
        <end position="91"/>
    </location>
</feature>
<dbReference type="PRINTS" id="PR00320">
    <property type="entry name" value="GPROTEINBRPT"/>
</dbReference>
<name>A0AAN6EWG6_EXODE</name>
<evidence type="ECO:0000259" key="9">
    <source>
        <dbReference type="Pfam" id="PF25175"/>
    </source>
</evidence>
<dbReference type="FunFam" id="2.130.10.10:FF:000510">
    <property type="entry name" value="WD repeat protein"/>
    <property type="match status" value="1"/>
</dbReference>
<evidence type="ECO:0000313" key="10">
    <source>
        <dbReference type="EMBL" id="KAJ8991571.1"/>
    </source>
</evidence>
<comment type="caution">
    <text evidence="10">The sequence shown here is derived from an EMBL/GenBank/DDBJ whole genome shotgun (WGS) entry which is preliminary data.</text>
</comment>
<proteinExistence type="inferred from homology"/>
<dbReference type="PROSITE" id="PS50082">
    <property type="entry name" value="WD_REPEATS_2"/>
    <property type="match status" value="7"/>
</dbReference>
<dbReference type="GO" id="GO:1990234">
    <property type="term" value="C:transferase complex"/>
    <property type="evidence" value="ECO:0007669"/>
    <property type="project" value="UniProtKB-ARBA"/>
</dbReference>
<feature type="region of interest" description="Disordered" evidence="8">
    <location>
        <begin position="1"/>
        <end position="167"/>
    </location>
</feature>